<comment type="similarity">
    <text evidence="1">Belongs to the class-III pyridoxal-phosphate-dependent aminotransferase family.</text>
</comment>
<accession>A0AB74DYG5</accession>
<reference evidence="2 3" key="1">
    <citation type="submission" date="2018-11" db="EMBL/GenBank/DDBJ databases">
        <title>Genomic profiling of Staphylococcus species from a Poultry farm system in KwaZulu-Natal, South Africa.</title>
        <authorList>
            <person name="Amoako D.G."/>
            <person name="Somboro A.M."/>
            <person name="Abia A.L.K."/>
            <person name="Bester L.A."/>
            <person name="Essack S.Y."/>
        </authorList>
    </citation>
    <scope>NUCLEOTIDE SEQUENCE [LARGE SCALE GENOMIC DNA]</scope>
    <source>
        <strain evidence="2 3">SA9</strain>
    </source>
</reference>
<protein>
    <submittedName>
        <fullName evidence="2">Aminotransferase class III-fold pyridoxal phosphate-dependent enzyme</fullName>
    </submittedName>
</protein>
<dbReference type="SUPFAM" id="SSF53383">
    <property type="entry name" value="PLP-dependent transferases"/>
    <property type="match status" value="1"/>
</dbReference>
<keyword evidence="2" id="KW-0032">Aminotransferase</keyword>
<evidence type="ECO:0000313" key="3">
    <source>
        <dbReference type="Proteomes" id="UP000293434"/>
    </source>
</evidence>
<evidence type="ECO:0000313" key="2">
    <source>
        <dbReference type="EMBL" id="RZH88835.1"/>
    </source>
</evidence>
<keyword evidence="2" id="KW-0808">Transferase</keyword>
<gene>
    <name evidence="2" type="ORF">EIG94_16785</name>
</gene>
<dbReference type="PANTHER" id="PTHR43094">
    <property type="entry name" value="AMINOTRANSFERASE"/>
    <property type="match status" value="1"/>
</dbReference>
<feature type="non-terminal residue" evidence="2">
    <location>
        <position position="1"/>
    </location>
</feature>
<name>A0AB74DYG5_STAAU</name>
<dbReference type="RefSeq" id="WP_130133378.1">
    <property type="nucleotide sequence ID" value="NZ_RQTC01000669.1"/>
</dbReference>
<comment type="caution">
    <text evidence="2">The sequence shown here is derived from an EMBL/GenBank/DDBJ whole genome shotgun (WGS) entry which is preliminary data.</text>
</comment>
<organism evidence="2 3">
    <name type="scientific">Staphylococcus aureus</name>
    <dbReference type="NCBI Taxonomy" id="1280"/>
    <lineage>
        <taxon>Bacteria</taxon>
        <taxon>Bacillati</taxon>
        <taxon>Bacillota</taxon>
        <taxon>Bacilli</taxon>
        <taxon>Bacillales</taxon>
        <taxon>Staphylococcaceae</taxon>
        <taxon>Staphylococcus</taxon>
    </lineage>
</organism>
<dbReference type="Gene3D" id="3.40.640.10">
    <property type="entry name" value="Type I PLP-dependent aspartate aminotransferase-like (Major domain)"/>
    <property type="match status" value="1"/>
</dbReference>
<dbReference type="InterPro" id="IPR015424">
    <property type="entry name" value="PyrdxlP-dep_Trfase"/>
</dbReference>
<dbReference type="PANTHER" id="PTHR43094:SF1">
    <property type="entry name" value="AMINOTRANSFERASE CLASS-III"/>
    <property type="match status" value="1"/>
</dbReference>
<dbReference type="GO" id="GO:0030170">
    <property type="term" value="F:pyridoxal phosphate binding"/>
    <property type="evidence" value="ECO:0007669"/>
    <property type="project" value="InterPro"/>
</dbReference>
<sequence>SMSAMSLNMRKHYGPLLNGFYHIPFPDKYRGMDEQPQANSVEEYLAPLKEMFAKYVTTDEVACIVIETIKGDGGLLEPVTGYYAALANICRETGIL</sequence>
<dbReference type="GO" id="GO:0008483">
    <property type="term" value="F:transaminase activity"/>
    <property type="evidence" value="ECO:0007669"/>
    <property type="project" value="UniProtKB-KW"/>
</dbReference>
<evidence type="ECO:0000256" key="1">
    <source>
        <dbReference type="ARBA" id="ARBA00008954"/>
    </source>
</evidence>
<dbReference type="AlphaFoldDB" id="A0AB74DYG5"/>
<dbReference type="EMBL" id="RQTC01000669">
    <property type="protein sequence ID" value="RZH88835.1"/>
    <property type="molecule type" value="Genomic_DNA"/>
</dbReference>
<dbReference type="Pfam" id="PF00202">
    <property type="entry name" value="Aminotran_3"/>
    <property type="match status" value="1"/>
</dbReference>
<dbReference type="InterPro" id="IPR005814">
    <property type="entry name" value="Aminotrans_3"/>
</dbReference>
<feature type="non-terminal residue" evidence="2">
    <location>
        <position position="96"/>
    </location>
</feature>
<dbReference type="Proteomes" id="UP000293434">
    <property type="component" value="Unassembled WGS sequence"/>
</dbReference>
<dbReference type="InterPro" id="IPR015421">
    <property type="entry name" value="PyrdxlP-dep_Trfase_major"/>
</dbReference>
<proteinExistence type="inferred from homology"/>